<comment type="caution">
    <text evidence="7">The sequence shown here is derived from an EMBL/GenBank/DDBJ whole genome shotgun (WGS) entry which is preliminary data.</text>
</comment>
<gene>
    <name evidence="7" type="ORF">ACFPM4_04985</name>
</gene>
<reference evidence="8" key="1">
    <citation type="journal article" date="2019" name="Int. J. Syst. Evol. Microbiol.">
        <title>The Global Catalogue of Microorganisms (GCM) 10K type strain sequencing project: providing services to taxonomists for standard genome sequencing and annotation.</title>
        <authorList>
            <consortium name="The Broad Institute Genomics Platform"/>
            <consortium name="The Broad Institute Genome Sequencing Center for Infectious Disease"/>
            <person name="Wu L."/>
            <person name="Ma J."/>
        </authorList>
    </citation>
    <scope>NUCLEOTIDE SEQUENCE [LARGE SCALE GENOMIC DNA]</scope>
    <source>
        <strain evidence="8">CGMCC 1.12237</strain>
    </source>
</reference>
<comment type="subcellular location">
    <subcellularLocation>
        <location evidence="1">Membrane</location>
        <topology evidence="1">Multi-pass membrane protein</topology>
    </subcellularLocation>
</comment>
<evidence type="ECO:0000256" key="2">
    <source>
        <dbReference type="ARBA" id="ARBA00009773"/>
    </source>
</evidence>
<feature type="transmembrane region" description="Helical" evidence="6">
    <location>
        <begin position="203"/>
        <end position="226"/>
    </location>
</feature>
<feature type="transmembrane region" description="Helical" evidence="6">
    <location>
        <begin position="232"/>
        <end position="256"/>
    </location>
</feature>
<evidence type="ECO:0000256" key="6">
    <source>
        <dbReference type="SAM" id="Phobius"/>
    </source>
</evidence>
<keyword evidence="5 6" id="KW-0472">Membrane</keyword>
<feature type="transmembrane region" description="Helical" evidence="6">
    <location>
        <begin position="294"/>
        <end position="324"/>
    </location>
</feature>
<dbReference type="Proteomes" id="UP001596147">
    <property type="component" value="Unassembled WGS sequence"/>
</dbReference>
<proteinExistence type="inferred from homology"/>
<dbReference type="EMBL" id="JBHSMC010000003">
    <property type="protein sequence ID" value="MFC5464110.1"/>
    <property type="molecule type" value="Genomic_DNA"/>
</dbReference>
<feature type="transmembrane region" description="Helical" evidence="6">
    <location>
        <begin position="62"/>
        <end position="83"/>
    </location>
</feature>
<evidence type="ECO:0000256" key="5">
    <source>
        <dbReference type="ARBA" id="ARBA00023136"/>
    </source>
</evidence>
<evidence type="ECO:0000313" key="8">
    <source>
        <dbReference type="Proteomes" id="UP001596147"/>
    </source>
</evidence>
<feature type="transmembrane region" description="Helical" evidence="6">
    <location>
        <begin position="15"/>
        <end position="41"/>
    </location>
</feature>
<keyword evidence="8" id="KW-1185">Reference proteome</keyword>
<comment type="similarity">
    <text evidence="2">Belongs to the autoinducer-2 exporter (AI-2E) (TC 2.A.86) family.</text>
</comment>
<dbReference type="PANTHER" id="PTHR21716:SF62">
    <property type="entry name" value="TRANSPORT PROTEIN YDBI-RELATED"/>
    <property type="match status" value="1"/>
</dbReference>
<accession>A0ABW0LFI0</accession>
<dbReference type="PANTHER" id="PTHR21716">
    <property type="entry name" value="TRANSMEMBRANE PROTEIN"/>
    <property type="match status" value="1"/>
</dbReference>
<organism evidence="7 8">
    <name type="scientific">Lederbergia graminis</name>
    <dbReference type="NCBI Taxonomy" id="735518"/>
    <lineage>
        <taxon>Bacteria</taxon>
        <taxon>Bacillati</taxon>
        <taxon>Bacillota</taxon>
        <taxon>Bacilli</taxon>
        <taxon>Bacillales</taxon>
        <taxon>Bacillaceae</taxon>
        <taxon>Lederbergia</taxon>
    </lineage>
</organism>
<dbReference type="RefSeq" id="WP_382348463.1">
    <property type="nucleotide sequence ID" value="NZ_JBHSMC010000003.1"/>
</dbReference>
<dbReference type="Pfam" id="PF01594">
    <property type="entry name" value="AI-2E_transport"/>
    <property type="match status" value="1"/>
</dbReference>
<keyword evidence="3 6" id="KW-0812">Transmembrane</keyword>
<evidence type="ECO:0000313" key="7">
    <source>
        <dbReference type="EMBL" id="MFC5464110.1"/>
    </source>
</evidence>
<protein>
    <submittedName>
        <fullName evidence="7">AI-2E family transporter</fullName>
    </submittedName>
</protein>
<evidence type="ECO:0000256" key="3">
    <source>
        <dbReference type="ARBA" id="ARBA00022692"/>
    </source>
</evidence>
<keyword evidence="4 6" id="KW-1133">Transmembrane helix</keyword>
<feature type="transmembrane region" description="Helical" evidence="6">
    <location>
        <begin position="141"/>
        <end position="160"/>
    </location>
</feature>
<evidence type="ECO:0000256" key="4">
    <source>
        <dbReference type="ARBA" id="ARBA00022989"/>
    </source>
</evidence>
<name>A0ABW0LFI0_9BACI</name>
<evidence type="ECO:0000256" key="1">
    <source>
        <dbReference type="ARBA" id="ARBA00004141"/>
    </source>
</evidence>
<sequence>MEIAKFFQKKGVKRVLIFALIVLILYSMRSMINFILLTFIFSFLMDRLVEFTAKRVPINRKVLALLMYTMIVGLLTFGIVRYFPIITNEITQLVRQITNFYTQPHENNVVLNYIEDLISNFQISSYLENGFSFIVKTFTDISHVSIQVLLSLLLSLFFLLEKPRLKEFTAKFKDSKIAPFYNEIAFFGSKFTRTFGKVIEAQFIIAIVNCLLTTIGLIVLGFPHIFGLSIMVFFLGLIPVAGVIISLIPLTIIAYTVGGFINVIYILIFICVIHAIEAYILNPKLMSSKTDLPVFYTFVVLIFSEHFFGVWGLIIGIPIFVFLLDVLDVTNKDNTVPVKKKGLFH</sequence>
<feature type="transmembrane region" description="Helical" evidence="6">
    <location>
        <begin position="263"/>
        <end position="282"/>
    </location>
</feature>
<dbReference type="InterPro" id="IPR002549">
    <property type="entry name" value="AI-2E-like"/>
</dbReference>